<dbReference type="Gene3D" id="1.20.5.4130">
    <property type="match status" value="1"/>
</dbReference>
<dbReference type="InterPro" id="IPR002182">
    <property type="entry name" value="NB-ARC"/>
</dbReference>
<dbReference type="Gene3D" id="1.10.10.10">
    <property type="entry name" value="Winged helix-like DNA-binding domain superfamily/Winged helix DNA-binding domain"/>
    <property type="match status" value="1"/>
</dbReference>
<reference evidence="12" key="1">
    <citation type="journal article" date="2019" name="Nat. Commun.">
        <title>The genome of broomcorn millet.</title>
        <authorList>
            <person name="Zou C."/>
            <person name="Miki D."/>
            <person name="Li D."/>
            <person name="Tang Q."/>
            <person name="Xiao L."/>
            <person name="Rajput S."/>
            <person name="Deng P."/>
            <person name="Jia W."/>
            <person name="Huang R."/>
            <person name="Zhang M."/>
            <person name="Sun Y."/>
            <person name="Hu J."/>
            <person name="Fu X."/>
            <person name="Schnable P.S."/>
            <person name="Li F."/>
            <person name="Zhang H."/>
            <person name="Feng B."/>
            <person name="Zhu X."/>
            <person name="Liu R."/>
            <person name="Schnable J.C."/>
            <person name="Zhu J.-K."/>
            <person name="Zhang H."/>
        </authorList>
    </citation>
    <scope>NUCLEOTIDE SEQUENCE [LARGE SCALE GENOMIC DNA]</scope>
</reference>
<dbReference type="InterPro" id="IPR044974">
    <property type="entry name" value="Disease_R_plants"/>
</dbReference>
<organism evidence="11 12">
    <name type="scientific">Panicum miliaceum</name>
    <name type="common">Proso millet</name>
    <name type="synonym">Broomcorn millet</name>
    <dbReference type="NCBI Taxonomy" id="4540"/>
    <lineage>
        <taxon>Eukaryota</taxon>
        <taxon>Viridiplantae</taxon>
        <taxon>Streptophyta</taxon>
        <taxon>Embryophyta</taxon>
        <taxon>Tracheophyta</taxon>
        <taxon>Spermatophyta</taxon>
        <taxon>Magnoliopsida</taxon>
        <taxon>Liliopsida</taxon>
        <taxon>Poales</taxon>
        <taxon>Poaceae</taxon>
        <taxon>PACMAD clade</taxon>
        <taxon>Panicoideae</taxon>
        <taxon>Panicodae</taxon>
        <taxon>Paniceae</taxon>
        <taxon>Panicinae</taxon>
        <taxon>Panicum</taxon>
        <taxon>Panicum sect. Panicum</taxon>
    </lineage>
</organism>
<dbReference type="FunFam" id="3.40.50.300:FF:001091">
    <property type="entry name" value="Probable disease resistance protein At1g61300"/>
    <property type="match status" value="1"/>
</dbReference>
<dbReference type="Pfam" id="PF18052">
    <property type="entry name" value="Rx_N"/>
    <property type="match status" value="1"/>
</dbReference>
<evidence type="ECO:0000313" key="12">
    <source>
        <dbReference type="Proteomes" id="UP000275267"/>
    </source>
</evidence>
<dbReference type="FunFam" id="1.10.10.10:FF:000322">
    <property type="entry name" value="Probable disease resistance protein At1g63360"/>
    <property type="match status" value="1"/>
</dbReference>
<dbReference type="InterPro" id="IPR055414">
    <property type="entry name" value="LRR_R13L4/SHOC2-like"/>
</dbReference>
<keyword evidence="5" id="KW-0611">Plant defense</keyword>
<dbReference type="STRING" id="4540.A0A3L6PNL5"/>
<dbReference type="OrthoDB" id="607034at2759"/>
<protein>
    <submittedName>
        <fullName evidence="11">Disease resistance RPP13-like protein 3</fullName>
    </submittedName>
</protein>
<keyword evidence="3" id="KW-0677">Repeat</keyword>
<comment type="caution">
    <text evidence="11">The sequence shown here is derived from an EMBL/GenBank/DDBJ whole genome shotgun (WGS) entry which is preliminary data.</text>
</comment>
<dbReference type="PANTHER" id="PTHR23155">
    <property type="entry name" value="DISEASE RESISTANCE PROTEIN RP"/>
    <property type="match status" value="1"/>
</dbReference>
<feature type="domain" description="Disease resistance protein winged helix" evidence="9">
    <location>
        <begin position="427"/>
        <end position="497"/>
    </location>
</feature>
<accession>A0A3L6PNL5</accession>
<dbReference type="PRINTS" id="PR00364">
    <property type="entry name" value="DISEASERSIST"/>
</dbReference>
<name>A0A3L6PNL5_PANMI</name>
<evidence type="ECO:0000256" key="3">
    <source>
        <dbReference type="ARBA" id="ARBA00022737"/>
    </source>
</evidence>
<dbReference type="Gene3D" id="3.40.50.300">
    <property type="entry name" value="P-loop containing nucleotide triphosphate hydrolases"/>
    <property type="match status" value="1"/>
</dbReference>
<dbReference type="GO" id="GO:0043531">
    <property type="term" value="F:ADP binding"/>
    <property type="evidence" value="ECO:0007669"/>
    <property type="project" value="InterPro"/>
</dbReference>
<evidence type="ECO:0000256" key="1">
    <source>
        <dbReference type="ARBA" id="ARBA00008894"/>
    </source>
</evidence>
<dbReference type="InterPro" id="IPR032675">
    <property type="entry name" value="LRR_dom_sf"/>
</dbReference>
<keyword evidence="4" id="KW-0547">Nucleotide-binding</keyword>
<feature type="domain" description="Disease resistance R13L4/SHOC-2-like LRR" evidence="10">
    <location>
        <begin position="551"/>
        <end position="896"/>
    </location>
</feature>
<keyword evidence="6" id="KW-0175">Coiled coil</keyword>
<feature type="domain" description="NB-ARC" evidence="7">
    <location>
        <begin position="172"/>
        <end position="336"/>
    </location>
</feature>
<dbReference type="InterPro" id="IPR027417">
    <property type="entry name" value="P-loop_NTPase"/>
</dbReference>
<dbReference type="GO" id="GO:0002758">
    <property type="term" value="P:innate immune response-activating signaling pathway"/>
    <property type="evidence" value="ECO:0007669"/>
    <property type="project" value="UniProtKB-ARBA"/>
</dbReference>
<dbReference type="GO" id="GO:0042742">
    <property type="term" value="P:defense response to bacterium"/>
    <property type="evidence" value="ECO:0007669"/>
    <property type="project" value="UniProtKB-ARBA"/>
</dbReference>
<evidence type="ECO:0000259" key="10">
    <source>
        <dbReference type="Pfam" id="PF23598"/>
    </source>
</evidence>
<evidence type="ECO:0000259" key="8">
    <source>
        <dbReference type="Pfam" id="PF18052"/>
    </source>
</evidence>
<feature type="domain" description="Disease resistance N-terminal" evidence="8">
    <location>
        <begin position="12"/>
        <end position="91"/>
    </location>
</feature>
<dbReference type="Proteomes" id="UP000275267">
    <property type="component" value="Unassembled WGS sequence"/>
</dbReference>
<keyword evidence="12" id="KW-1185">Reference proteome</keyword>
<dbReference type="SUPFAM" id="SSF52540">
    <property type="entry name" value="P-loop containing nucleoside triphosphate hydrolases"/>
    <property type="match status" value="1"/>
</dbReference>
<dbReference type="InterPro" id="IPR041118">
    <property type="entry name" value="Rx_N"/>
</dbReference>
<dbReference type="EMBL" id="PQIB02000016">
    <property type="protein sequence ID" value="RLM61461.1"/>
    <property type="molecule type" value="Genomic_DNA"/>
</dbReference>
<comment type="similarity">
    <text evidence="1">Belongs to the disease resistance NB-LRR family.</text>
</comment>
<evidence type="ECO:0000256" key="5">
    <source>
        <dbReference type="ARBA" id="ARBA00022821"/>
    </source>
</evidence>
<dbReference type="SUPFAM" id="SSF52058">
    <property type="entry name" value="L domain-like"/>
    <property type="match status" value="1"/>
</dbReference>
<dbReference type="InterPro" id="IPR042197">
    <property type="entry name" value="Apaf_helical"/>
</dbReference>
<dbReference type="GO" id="GO:0009626">
    <property type="term" value="P:plant-type hypersensitive response"/>
    <property type="evidence" value="ECO:0007669"/>
    <property type="project" value="UniProtKB-ARBA"/>
</dbReference>
<keyword evidence="2" id="KW-0433">Leucine-rich repeat</keyword>
<dbReference type="PANTHER" id="PTHR23155:SF906">
    <property type="entry name" value="OS08G0205100 PROTEIN"/>
    <property type="match status" value="1"/>
</dbReference>
<dbReference type="Gene3D" id="3.80.10.10">
    <property type="entry name" value="Ribonuclease Inhibitor"/>
    <property type="match status" value="1"/>
</dbReference>
<gene>
    <name evidence="11" type="ORF">C2845_PM14G05280</name>
</gene>
<dbReference type="InterPro" id="IPR038005">
    <property type="entry name" value="RX-like_CC"/>
</dbReference>
<evidence type="ECO:0000313" key="11">
    <source>
        <dbReference type="EMBL" id="RLM61461.1"/>
    </source>
</evidence>
<dbReference type="Pfam" id="PF23559">
    <property type="entry name" value="WHD_DRP"/>
    <property type="match status" value="1"/>
</dbReference>
<evidence type="ECO:0000259" key="7">
    <source>
        <dbReference type="Pfam" id="PF00931"/>
    </source>
</evidence>
<evidence type="ECO:0000259" key="9">
    <source>
        <dbReference type="Pfam" id="PF23559"/>
    </source>
</evidence>
<proteinExistence type="inferred from homology"/>
<dbReference type="InterPro" id="IPR058922">
    <property type="entry name" value="WHD_DRP"/>
</dbReference>
<dbReference type="AlphaFoldDB" id="A0A3L6PNL5"/>
<dbReference type="InterPro" id="IPR036388">
    <property type="entry name" value="WH-like_DNA-bd_sf"/>
</dbReference>
<dbReference type="CDD" id="cd14798">
    <property type="entry name" value="RX-CC_like"/>
    <property type="match status" value="1"/>
</dbReference>
<dbReference type="Pfam" id="PF23598">
    <property type="entry name" value="LRR_14"/>
    <property type="match status" value="1"/>
</dbReference>
<evidence type="ECO:0000256" key="2">
    <source>
        <dbReference type="ARBA" id="ARBA00022614"/>
    </source>
</evidence>
<sequence>MVPAVISASKGVIGPLLDKLTEMMEDKYTNLIGVSNNMVFLRDELRAINALFEKLEDTDELGPLVKAWRDQMREMGYEIDDFVDDFLHRAGIGGASAVFINKVSLFIKNLRAHLDKAKQIKELKAHLKEINEQPKQYKFGDYVSISGSVAVDRRLPALYSNEANLVGVEGPREDIIKFLTDTDQQLKVLSIVGFGGLGKTTLAKEVYHKVGGQFDVMAFVSVSQSPDIIRLLHGIQSELGMRESPSTFDVKVIIDDIRKHLQPNRYIVVVDDLWDARTWDTICSVFPENGMGCIVIVTTRKENLASKSSYHYGHFSYRMKPLTDHESRILFSRSMFGSENHCPSRFREVSDEILSKCSGIPLAIILVARLLANRPSPVREEWEGIRDSIGIQESGTNPTWERMRQILYLSYKDLPHHLRTCFLYLGIYPEDSEIQRSELIRQWVAEGFVHHSPGQNLEDVAQSYFSELINRGLIQPANTNYGEVVSCRVHDVILDFILRSCTEANFVSVAYNLGEIRGQNEYKIRRLLLDPRIGDEGDTKIAGTTATTLSHVRSLQLFGEPLPVLFLSKYLRVLTLETQRVDLTAIGQLFQLRYLNVSAGAIELPTEIQGLQHLATFQIFCTSEIRLPSDTARLPRLRHLILPLYTRLLDGIGRMKSLWTLEGFDVSDVKNINDLGVLTNLRDLQLYNRQVLTEIETDALVTSLGKLCNLRSLCIICSVGQWTHDVNDRLGSLPCPPFHQIQKLELIRWLLPRAPRWINGGLQSLIRLKLSVKETSTAEVRILGALPSLNDLDLWVQSCPQDEAPIAFGPGGFPALEHLMIYCGGDFFSRLRFEAGVMPNLQKLTLSYMDSEWSGTAPVGVEHLLNLREMQLFPFSDSGSVDNDRIRRAFTGVVEAHGRSLDGAALRVCFHPVSRTVAQDP</sequence>
<evidence type="ECO:0000256" key="6">
    <source>
        <dbReference type="ARBA" id="ARBA00023054"/>
    </source>
</evidence>
<evidence type="ECO:0000256" key="4">
    <source>
        <dbReference type="ARBA" id="ARBA00022741"/>
    </source>
</evidence>
<dbReference type="Pfam" id="PF00931">
    <property type="entry name" value="NB-ARC"/>
    <property type="match status" value="1"/>
</dbReference>
<dbReference type="Gene3D" id="1.10.8.430">
    <property type="entry name" value="Helical domain of apoptotic protease-activating factors"/>
    <property type="match status" value="1"/>
</dbReference>